<gene>
    <name evidence="1" type="ORF">GCM10017600_07870</name>
</gene>
<proteinExistence type="predicted"/>
<evidence type="ECO:0000313" key="1">
    <source>
        <dbReference type="EMBL" id="GLK07382.1"/>
    </source>
</evidence>
<keyword evidence="2" id="KW-1185">Reference proteome</keyword>
<reference evidence="1" key="2">
    <citation type="submission" date="2023-01" db="EMBL/GenBank/DDBJ databases">
        <authorList>
            <person name="Sun Q."/>
            <person name="Evtushenko L."/>
        </authorList>
    </citation>
    <scope>NUCLEOTIDE SEQUENCE</scope>
    <source>
        <strain evidence="1">VKM Ac-2007</strain>
    </source>
</reference>
<organism evidence="1 2">
    <name type="scientific">Streptosporangium carneum</name>
    <dbReference type="NCBI Taxonomy" id="47481"/>
    <lineage>
        <taxon>Bacteria</taxon>
        <taxon>Bacillati</taxon>
        <taxon>Actinomycetota</taxon>
        <taxon>Actinomycetes</taxon>
        <taxon>Streptosporangiales</taxon>
        <taxon>Streptosporangiaceae</taxon>
        <taxon>Streptosporangium</taxon>
    </lineage>
</organism>
<dbReference type="AlphaFoldDB" id="A0A9W6HW34"/>
<dbReference type="RefSeq" id="WP_271215923.1">
    <property type="nucleotide sequence ID" value="NZ_BAAAVD010000006.1"/>
</dbReference>
<evidence type="ECO:0000313" key="2">
    <source>
        <dbReference type="Proteomes" id="UP001143474"/>
    </source>
</evidence>
<dbReference type="EMBL" id="BSEV01000001">
    <property type="protein sequence ID" value="GLK07382.1"/>
    <property type="molecule type" value="Genomic_DNA"/>
</dbReference>
<accession>A0A9W6HW34</accession>
<protein>
    <submittedName>
        <fullName evidence="1">Uncharacterized protein</fullName>
    </submittedName>
</protein>
<sequence>MPSSLTFLSWTRERVADLVTGTEQGRLLVSTSVTLTGRGPDDVTITNTAAGDVRFLLTGPQDVVGLKPGAIVGRYPAPGAIDAETDKCSHIELADPALPWRYTPASNPPDGTGNLHTWLALVVGTEDELTVTGQQVTLGATVQALHTLAGPSAICPFAHVQHADGHRIARLLSRRPLTGGLAYVAVLVPTYRQAGSQIVTAWDGSAPVTLPVFDTWRFRTATPAGSFPILAERLRPGDADPETGRAPALYPYGLDTALKIRGALAPVRSSDDALDSDVASDLVERITPDPDPLDRPVIGPPGYGEAWGGQLSTWSRTLNGDPRHRGAAGLGLELGIRLQETLVEEAREHAGAQAVAAQRLAYLSLGLAASGALWAKRLPSDALRRLWLLGPALRRVVTPDGPVADLATAPGRALPRGVFSTAVRRALRLGPARTALAAQGSADPAEVLKAANRCRQDAQPSQDGVPSFQRLGVSDFDERRWQASLSGEIDPTGAVNGLGRLDLSGVPSPLRSQSTTLRQRLLDAAGGGRLDLAWGRAIETLTAATRVDAGDERAVEAMRRRLAEVLATFPDPRENLADLIRLIRALEEDIPESDCRLVDLESLADSVVPLFDPTAEDAPARVRVLGTIDGLDPSQPLTPPEVCVGLPRPVWRDLNDNFAEWLLPGVGELKDNTVIALETNPVFTDAFLLGYNTQLLTELRWRNMPVAAGCTPLRVFWERANTGSGERIDDIIGVANWPDASDLGAAAHRPGGASGTDLVLVFRGQLFLRYPKTLLYLVSAKHAGQVRFDLDPPDDAARVLPSFQGRIGADVTFFGFQGFQPDQIETHWVVLEEPPTGYRFYNKPLVGEPPGGPIPGDGQPVPANADGALYADQAFAEPVRVLIAGNSLTPQRPSPPSPPPTS</sequence>
<dbReference type="Proteomes" id="UP001143474">
    <property type="component" value="Unassembled WGS sequence"/>
</dbReference>
<comment type="caution">
    <text evidence="1">The sequence shown here is derived from an EMBL/GenBank/DDBJ whole genome shotgun (WGS) entry which is preliminary data.</text>
</comment>
<reference evidence="1" key="1">
    <citation type="journal article" date="2014" name="Int. J. Syst. Evol. Microbiol.">
        <title>Complete genome sequence of Corynebacterium casei LMG S-19264T (=DSM 44701T), isolated from a smear-ripened cheese.</title>
        <authorList>
            <consortium name="US DOE Joint Genome Institute (JGI-PGF)"/>
            <person name="Walter F."/>
            <person name="Albersmeier A."/>
            <person name="Kalinowski J."/>
            <person name="Ruckert C."/>
        </authorList>
    </citation>
    <scope>NUCLEOTIDE SEQUENCE</scope>
    <source>
        <strain evidence="1">VKM Ac-2007</strain>
    </source>
</reference>
<name>A0A9W6HW34_9ACTN</name>